<keyword evidence="3" id="KW-1185">Reference proteome</keyword>
<reference evidence="3" key="1">
    <citation type="submission" date="2017-04" db="EMBL/GenBank/DDBJ databases">
        <authorList>
            <person name="Varghese N."/>
            <person name="Submissions S."/>
        </authorList>
    </citation>
    <scope>NUCLEOTIDE SEQUENCE [LARGE SCALE GENOMIC DNA]</scope>
    <source>
        <strain evidence="3">RKEM611</strain>
    </source>
</reference>
<sequence length="198" mass="22548">MKYLLLVGLMSILVSCKKEEEFSANNRNLTPESQVTPPQETNTPASESEPFEQFELQFEDWVDFDFDIYFCAKGNYRLKTDDAGYTRIESLKDQTIEMNSGSLNEFGCANKLLIKHIRNGSLIQEQTLDLISEDGSKDLSFEVQVGDLIDPVFLIGAGAFCDKDQTTGLQVTISDRERSRIYYNQDQCQTKVCKCPFF</sequence>
<accession>A0A1Y6BML7</accession>
<dbReference type="AlphaFoldDB" id="A0A1Y6BML7"/>
<dbReference type="Proteomes" id="UP000192907">
    <property type="component" value="Unassembled WGS sequence"/>
</dbReference>
<dbReference type="PROSITE" id="PS51257">
    <property type="entry name" value="PROKAR_LIPOPROTEIN"/>
    <property type="match status" value="1"/>
</dbReference>
<gene>
    <name evidence="2" type="ORF">SAMN06296036_106169</name>
</gene>
<dbReference type="STRING" id="1513793.SAMN06296036_106169"/>
<evidence type="ECO:0008006" key="4">
    <source>
        <dbReference type="Google" id="ProtNLM"/>
    </source>
</evidence>
<dbReference type="EMBL" id="FWZT01000006">
    <property type="protein sequence ID" value="SMF18261.1"/>
    <property type="molecule type" value="Genomic_DNA"/>
</dbReference>
<dbReference type="RefSeq" id="WP_132317815.1">
    <property type="nucleotide sequence ID" value="NZ_FWZT01000006.1"/>
</dbReference>
<name>A0A1Y6BML7_9BACT</name>
<feature type="region of interest" description="Disordered" evidence="1">
    <location>
        <begin position="25"/>
        <end position="49"/>
    </location>
</feature>
<feature type="compositionally biased region" description="Polar residues" evidence="1">
    <location>
        <begin position="25"/>
        <end position="46"/>
    </location>
</feature>
<proteinExistence type="predicted"/>
<protein>
    <recommendedName>
        <fullName evidence="4">Lipoprotein</fullName>
    </recommendedName>
</protein>
<organism evidence="2 3">
    <name type="scientific">Pseudobacteriovorax antillogorgiicola</name>
    <dbReference type="NCBI Taxonomy" id="1513793"/>
    <lineage>
        <taxon>Bacteria</taxon>
        <taxon>Pseudomonadati</taxon>
        <taxon>Bdellovibrionota</taxon>
        <taxon>Oligoflexia</taxon>
        <taxon>Oligoflexales</taxon>
        <taxon>Pseudobacteriovoracaceae</taxon>
        <taxon>Pseudobacteriovorax</taxon>
    </lineage>
</organism>
<evidence type="ECO:0000256" key="1">
    <source>
        <dbReference type="SAM" id="MobiDB-lite"/>
    </source>
</evidence>
<evidence type="ECO:0000313" key="2">
    <source>
        <dbReference type="EMBL" id="SMF18261.1"/>
    </source>
</evidence>
<evidence type="ECO:0000313" key="3">
    <source>
        <dbReference type="Proteomes" id="UP000192907"/>
    </source>
</evidence>